<protein>
    <submittedName>
        <fullName evidence="1">Uncharacterized protein</fullName>
    </submittedName>
</protein>
<comment type="caution">
    <text evidence="1">The sequence shown here is derived from an EMBL/GenBank/DDBJ whole genome shotgun (WGS) entry which is preliminary data.</text>
</comment>
<organism evidence="1 2">
    <name type="scientific">Brachionus plicatilis</name>
    <name type="common">Marine rotifer</name>
    <name type="synonym">Brachionus muelleri</name>
    <dbReference type="NCBI Taxonomy" id="10195"/>
    <lineage>
        <taxon>Eukaryota</taxon>
        <taxon>Metazoa</taxon>
        <taxon>Spiralia</taxon>
        <taxon>Gnathifera</taxon>
        <taxon>Rotifera</taxon>
        <taxon>Eurotatoria</taxon>
        <taxon>Monogononta</taxon>
        <taxon>Pseudotrocha</taxon>
        <taxon>Ploima</taxon>
        <taxon>Brachionidae</taxon>
        <taxon>Brachionus</taxon>
    </lineage>
</organism>
<dbReference type="EMBL" id="REGN01004502">
    <property type="protein sequence ID" value="RNA17208.1"/>
    <property type="molecule type" value="Genomic_DNA"/>
</dbReference>
<evidence type="ECO:0000313" key="1">
    <source>
        <dbReference type="EMBL" id="RNA17208.1"/>
    </source>
</evidence>
<dbReference type="AlphaFoldDB" id="A0A3M7R1R4"/>
<accession>A0A3M7R1R4</accession>
<dbReference type="Proteomes" id="UP000276133">
    <property type="component" value="Unassembled WGS sequence"/>
</dbReference>
<name>A0A3M7R1R4_BRAPC</name>
<sequence length="81" mass="9626">MELPWSRRWKLPKVLPKTIGVLFQFFLFGLISGRECRIFESKKHFYCFKVCTELICHIISDTRSIASLILVKFQFIWITAV</sequence>
<keyword evidence="2" id="KW-1185">Reference proteome</keyword>
<proteinExistence type="predicted"/>
<reference evidence="1 2" key="1">
    <citation type="journal article" date="2018" name="Sci. Rep.">
        <title>Genomic signatures of local adaptation to the degree of environmental predictability in rotifers.</title>
        <authorList>
            <person name="Franch-Gras L."/>
            <person name="Hahn C."/>
            <person name="Garcia-Roger E.M."/>
            <person name="Carmona M.J."/>
            <person name="Serra M."/>
            <person name="Gomez A."/>
        </authorList>
    </citation>
    <scope>NUCLEOTIDE SEQUENCE [LARGE SCALE GENOMIC DNA]</scope>
    <source>
        <strain evidence="1">HYR1</strain>
    </source>
</reference>
<gene>
    <name evidence="1" type="ORF">BpHYR1_024659</name>
</gene>
<evidence type="ECO:0000313" key="2">
    <source>
        <dbReference type="Proteomes" id="UP000276133"/>
    </source>
</evidence>